<evidence type="ECO:0000313" key="2">
    <source>
        <dbReference type="Proteomes" id="UP000824469"/>
    </source>
</evidence>
<dbReference type="Proteomes" id="UP000824469">
    <property type="component" value="Unassembled WGS sequence"/>
</dbReference>
<dbReference type="EMBL" id="JAHRHJ020001685">
    <property type="protein sequence ID" value="KAH9293108.1"/>
    <property type="molecule type" value="Genomic_DNA"/>
</dbReference>
<reference evidence="1 2" key="1">
    <citation type="journal article" date="2021" name="Nat. Plants">
        <title>The Taxus genome provides insights into paclitaxel biosynthesis.</title>
        <authorList>
            <person name="Xiong X."/>
            <person name="Gou J."/>
            <person name="Liao Q."/>
            <person name="Li Y."/>
            <person name="Zhou Q."/>
            <person name="Bi G."/>
            <person name="Li C."/>
            <person name="Du R."/>
            <person name="Wang X."/>
            <person name="Sun T."/>
            <person name="Guo L."/>
            <person name="Liang H."/>
            <person name="Lu P."/>
            <person name="Wu Y."/>
            <person name="Zhang Z."/>
            <person name="Ro D.K."/>
            <person name="Shang Y."/>
            <person name="Huang S."/>
            <person name="Yan J."/>
        </authorList>
    </citation>
    <scope>NUCLEOTIDE SEQUENCE [LARGE SCALE GENOMIC DNA]</scope>
    <source>
        <strain evidence="1">Ta-2019</strain>
    </source>
</reference>
<accession>A0AA38F825</accession>
<evidence type="ECO:0000313" key="1">
    <source>
        <dbReference type="EMBL" id="KAH9293108.1"/>
    </source>
</evidence>
<sequence length="90" mass="10231">IEEEGELELPLAPPEFEEDNASLIEGMIDINIAMEEDKKKLKLGSSLTLEEVEIHTNIFKEHLKSFMFSYKEMIGIDPHVAVQNLVTKSD</sequence>
<dbReference type="AlphaFoldDB" id="A0AA38F825"/>
<gene>
    <name evidence="1" type="ORF">KI387_041688</name>
</gene>
<comment type="caution">
    <text evidence="1">The sequence shown here is derived from an EMBL/GenBank/DDBJ whole genome shotgun (WGS) entry which is preliminary data.</text>
</comment>
<feature type="non-terminal residue" evidence="1">
    <location>
        <position position="1"/>
    </location>
</feature>
<proteinExistence type="predicted"/>
<protein>
    <submittedName>
        <fullName evidence="1">Uncharacterized protein</fullName>
    </submittedName>
</protein>
<organism evidence="1 2">
    <name type="scientific">Taxus chinensis</name>
    <name type="common">Chinese yew</name>
    <name type="synonym">Taxus wallichiana var. chinensis</name>
    <dbReference type="NCBI Taxonomy" id="29808"/>
    <lineage>
        <taxon>Eukaryota</taxon>
        <taxon>Viridiplantae</taxon>
        <taxon>Streptophyta</taxon>
        <taxon>Embryophyta</taxon>
        <taxon>Tracheophyta</taxon>
        <taxon>Spermatophyta</taxon>
        <taxon>Pinopsida</taxon>
        <taxon>Pinidae</taxon>
        <taxon>Conifers II</taxon>
        <taxon>Cupressales</taxon>
        <taxon>Taxaceae</taxon>
        <taxon>Taxus</taxon>
    </lineage>
</organism>
<keyword evidence="2" id="KW-1185">Reference proteome</keyword>
<name>A0AA38F825_TAXCH</name>
<feature type="non-terminal residue" evidence="1">
    <location>
        <position position="90"/>
    </location>
</feature>